<feature type="compositionally biased region" description="Basic and acidic residues" evidence="1">
    <location>
        <begin position="1"/>
        <end position="22"/>
    </location>
</feature>
<evidence type="ECO:0000256" key="1">
    <source>
        <dbReference type="SAM" id="MobiDB-lite"/>
    </source>
</evidence>
<accession>Q8EKZ6</accession>
<dbReference type="Proteomes" id="UP000000822">
    <property type="component" value="Chromosome"/>
</dbReference>
<gene>
    <name evidence="3" type="ordered locus">OB3436</name>
</gene>
<evidence type="ECO:0008006" key="5">
    <source>
        <dbReference type="Google" id="ProtNLM"/>
    </source>
</evidence>
<keyword evidence="2" id="KW-1133">Transmembrane helix</keyword>
<protein>
    <recommendedName>
        <fullName evidence="5">Phage capsid protein</fullName>
    </recommendedName>
</protein>
<dbReference type="Pfam" id="PF19893">
    <property type="entry name" value="DUF6366"/>
    <property type="match status" value="1"/>
</dbReference>
<dbReference type="KEGG" id="oih:OB3436"/>
<evidence type="ECO:0000313" key="4">
    <source>
        <dbReference type="Proteomes" id="UP000000822"/>
    </source>
</evidence>
<name>Q8EKZ6_OCEIH</name>
<dbReference type="EMBL" id="BA000028">
    <property type="protein sequence ID" value="BAC15392.1"/>
    <property type="molecule type" value="Genomic_DNA"/>
</dbReference>
<proteinExistence type="predicted"/>
<evidence type="ECO:0000313" key="3">
    <source>
        <dbReference type="EMBL" id="BAC15392.1"/>
    </source>
</evidence>
<sequence length="61" mass="6741">MDNDQHQPEKQREKLRQEELKHPASSSQGSNLADLVGGMGWKGTLILLLTLILIAVVVSVF</sequence>
<keyword evidence="2" id="KW-0472">Membrane</keyword>
<dbReference type="eggNOG" id="ENOG502ZJFJ">
    <property type="taxonomic scope" value="Bacteria"/>
</dbReference>
<dbReference type="HOGENOM" id="CLU_186814_0_0_9"/>
<dbReference type="AlphaFoldDB" id="Q8EKZ6"/>
<dbReference type="OrthoDB" id="2935923at2"/>
<reference evidence="3 4" key="2">
    <citation type="journal article" date="2002" name="Nucleic Acids Res.">
        <title>Genome sequence of Oceanobacillus iheyensis isolated from the Iheya Ridge and its unexpected adaptive capabilities to extreme environments.</title>
        <authorList>
            <person name="Takami H."/>
            <person name="Takaki Y."/>
            <person name="Uchiyama I."/>
        </authorList>
    </citation>
    <scope>NUCLEOTIDE SEQUENCE [LARGE SCALE GENOMIC DNA]</scope>
    <source>
        <strain evidence="4">DSM 14371 / CIP 107618 / JCM 11309 / KCTC 3954 / HTE831</strain>
    </source>
</reference>
<reference evidence="3 4" key="1">
    <citation type="journal article" date="2001" name="FEMS Microbiol. Lett.">
        <title>Oceanobacillus iheyensis gen. nov., sp. nov., a deep-sea extremely halotolerant and alkaliphilic species isolated from a depth of 1050 m on the Iheya Ridge.</title>
        <authorList>
            <person name="Lu J."/>
            <person name="Nogi Y."/>
            <person name="Takami H."/>
        </authorList>
    </citation>
    <scope>NUCLEOTIDE SEQUENCE [LARGE SCALE GENOMIC DNA]</scope>
    <source>
        <strain evidence="4">DSM 14371 / CIP 107618 / JCM 11309 / KCTC 3954 / HTE831</strain>
    </source>
</reference>
<organism evidence="3 4">
    <name type="scientific">Oceanobacillus iheyensis (strain DSM 14371 / CIP 107618 / JCM 11309 / KCTC 3954 / HTE831)</name>
    <dbReference type="NCBI Taxonomy" id="221109"/>
    <lineage>
        <taxon>Bacteria</taxon>
        <taxon>Bacillati</taxon>
        <taxon>Bacillota</taxon>
        <taxon>Bacilli</taxon>
        <taxon>Bacillales</taxon>
        <taxon>Bacillaceae</taxon>
        <taxon>Oceanobacillus</taxon>
    </lineage>
</organism>
<dbReference type="STRING" id="221109.gene:10735688"/>
<dbReference type="InterPro" id="IPR045946">
    <property type="entry name" value="DUF6366"/>
</dbReference>
<feature type="transmembrane region" description="Helical" evidence="2">
    <location>
        <begin position="39"/>
        <end position="60"/>
    </location>
</feature>
<dbReference type="RefSeq" id="WP_011067834.1">
    <property type="nucleotide sequence ID" value="NC_004193.1"/>
</dbReference>
<evidence type="ECO:0000256" key="2">
    <source>
        <dbReference type="SAM" id="Phobius"/>
    </source>
</evidence>
<keyword evidence="4" id="KW-1185">Reference proteome</keyword>
<keyword evidence="2" id="KW-0812">Transmembrane</keyword>
<feature type="region of interest" description="Disordered" evidence="1">
    <location>
        <begin position="1"/>
        <end position="32"/>
    </location>
</feature>